<organism evidence="3 4">
    <name type="scientific">Asparagus officinalis</name>
    <name type="common">Garden asparagus</name>
    <dbReference type="NCBI Taxonomy" id="4686"/>
    <lineage>
        <taxon>Eukaryota</taxon>
        <taxon>Viridiplantae</taxon>
        <taxon>Streptophyta</taxon>
        <taxon>Embryophyta</taxon>
        <taxon>Tracheophyta</taxon>
        <taxon>Spermatophyta</taxon>
        <taxon>Magnoliopsida</taxon>
        <taxon>Liliopsida</taxon>
        <taxon>Asparagales</taxon>
        <taxon>Asparagaceae</taxon>
        <taxon>Asparagoideae</taxon>
        <taxon>Asparagus</taxon>
    </lineage>
</organism>
<dbReference type="Gramene" id="ONK55052">
    <property type="protein sequence ID" value="ONK55052"/>
    <property type="gene ID" value="A4U43_UnF8150"/>
</dbReference>
<dbReference type="GO" id="GO:0019005">
    <property type="term" value="C:SCF ubiquitin ligase complex"/>
    <property type="evidence" value="ECO:0007669"/>
    <property type="project" value="TreeGrafter"/>
</dbReference>
<dbReference type="PANTHER" id="PTHR13318">
    <property type="entry name" value="PARTNER OF PAIRED, ISOFORM B-RELATED"/>
    <property type="match status" value="1"/>
</dbReference>
<feature type="region of interest" description="Disordered" evidence="1">
    <location>
        <begin position="361"/>
        <end position="380"/>
    </location>
</feature>
<dbReference type="Proteomes" id="UP000243459">
    <property type="component" value="Unassembled WGS sequence"/>
</dbReference>
<evidence type="ECO:0000313" key="4">
    <source>
        <dbReference type="Proteomes" id="UP000243459"/>
    </source>
</evidence>
<dbReference type="GO" id="GO:0031146">
    <property type="term" value="P:SCF-dependent proteasomal ubiquitin-dependent protein catabolic process"/>
    <property type="evidence" value="ECO:0007669"/>
    <property type="project" value="TreeGrafter"/>
</dbReference>
<protein>
    <recommendedName>
        <fullName evidence="2">F-box/LRR-repeat protein 15-like leucin rich repeat domain-containing protein</fullName>
    </recommendedName>
</protein>
<feature type="domain" description="F-box/LRR-repeat protein 15-like leucin rich repeat" evidence="2">
    <location>
        <begin position="123"/>
        <end position="294"/>
    </location>
</feature>
<dbReference type="InterPro" id="IPR032675">
    <property type="entry name" value="LRR_dom_sf"/>
</dbReference>
<keyword evidence="4" id="KW-1185">Reference proteome</keyword>
<accession>A0A1R3L608</accession>
<dbReference type="AlphaFoldDB" id="A0A1R3L608"/>
<proteinExistence type="predicted"/>
<name>A0A1R3L608_ASPOF</name>
<dbReference type="FunFam" id="3.80.10.10:FF:000449">
    <property type="entry name" value="F-box protein SKIP2"/>
    <property type="match status" value="1"/>
</dbReference>
<dbReference type="InterPro" id="IPR006553">
    <property type="entry name" value="Leu-rich_rpt_Cys-con_subtyp"/>
</dbReference>
<dbReference type="PANTHER" id="PTHR13318:SF92">
    <property type="entry name" value="F-BOX_LRR-REPEAT PROTEIN 8-RELATED"/>
    <property type="match status" value="1"/>
</dbReference>
<dbReference type="Gene3D" id="3.80.10.10">
    <property type="entry name" value="Ribonuclease Inhibitor"/>
    <property type="match status" value="1"/>
</dbReference>
<dbReference type="Pfam" id="PF25372">
    <property type="entry name" value="DUF7885"/>
    <property type="match status" value="1"/>
</dbReference>
<evidence type="ECO:0000256" key="1">
    <source>
        <dbReference type="SAM" id="MobiDB-lite"/>
    </source>
</evidence>
<sequence>MAALASNCRSLRKFSCGSCTFGVKGVDAVLRGCPLLEEISIKRLRGSADAVGDLIGPSAIAKNLRSVCLKELYDGEYFGRMIVESPNLKTLRLFRCSGEWDHVLEEVAKKAAGIVEVHLEKLQVSDRGLLALSLCPDLQVLHLVKTPECTDLGLISVAGKCRLLRNLHIDGWKTNRIGDQGLMAVAKRCPNLQELVLIGVNPTSTSLGLLASNCRNLERLALCGSETFGDAEISCIASKCVALKKLCIKGCPVSDQGIRALVEGCPNLIKVKVKKCKGVTPEGAHWLRASRETLAVNVESMVQMEVQDANLIESGMMEIVAGDHVLGLAEQIAAIDIPSTSKGRSSPWKNFLASILRRWGHGSSGSGSSGSLPIRSKERK</sequence>
<dbReference type="SMART" id="SM00367">
    <property type="entry name" value="LRR_CC"/>
    <property type="match status" value="6"/>
</dbReference>
<dbReference type="EMBL" id="KV863819">
    <property type="protein sequence ID" value="ONK55052.1"/>
    <property type="molecule type" value="Genomic_DNA"/>
</dbReference>
<evidence type="ECO:0000259" key="2">
    <source>
        <dbReference type="Pfam" id="PF25372"/>
    </source>
</evidence>
<dbReference type="OMA" id="EMSCIAS"/>
<dbReference type="SUPFAM" id="SSF52047">
    <property type="entry name" value="RNI-like"/>
    <property type="match status" value="1"/>
</dbReference>
<gene>
    <name evidence="3" type="ORF">A4U43_UnF8150</name>
</gene>
<evidence type="ECO:0000313" key="3">
    <source>
        <dbReference type="EMBL" id="ONK55052.1"/>
    </source>
</evidence>
<reference evidence="4" key="1">
    <citation type="journal article" date="2017" name="Nat. Commun.">
        <title>The asparagus genome sheds light on the origin and evolution of a young Y chromosome.</title>
        <authorList>
            <person name="Harkess A."/>
            <person name="Zhou J."/>
            <person name="Xu C."/>
            <person name="Bowers J.E."/>
            <person name="Van der Hulst R."/>
            <person name="Ayyampalayam S."/>
            <person name="Mercati F."/>
            <person name="Riccardi P."/>
            <person name="McKain M.R."/>
            <person name="Kakrana A."/>
            <person name="Tang H."/>
            <person name="Ray J."/>
            <person name="Groenendijk J."/>
            <person name="Arikit S."/>
            <person name="Mathioni S.M."/>
            <person name="Nakano M."/>
            <person name="Shan H."/>
            <person name="Telgmann-Rauber A."/>
            <person name="Kanno A."/>
            <person name="Yue Z."/>
            <person name="Chen H."/>
            <person name="Li W."/>
            <person name="Chen Y."/>
            <person name="Xu X."/>
            <person name="Zhang Y."/>
            <person name="Luo S."/>
            <person name="Chen H."/>
            <person name="Gao J."/>
            <person name="Mao Z."/>
            <person name="Pires J.C."/>
            <person name="Luo M."/>
            <person name="Kudrna D."/>
            <person name="Wing R.A."/>
            <person name="Meyers B.C."/>
            <person name="Yi K."/>
            <person name="Kong H."/>
            <person name="Lavrijsen P."/>
            <person name="Sunseri F."/>
            <person name="Falavigna A."/>
            <person name="Ye Y."/>
            <person name="Leebens-Mack J.H."/>
            <person name="Chen G."/>
        </authorList>
    </citation>
    <scope>NUCLEOTIDE SEQUENCE [LARGE SCALE GENOMIC DNA]</scope>
    <source>
        <strain evidence="4">cv. DH0086</strain>
    </source>
</reference>
<dbReference type="InterPro" id="IPR057207">
    <property type="entry name" value="FBXL15_LRR"/>
</dbReference>